<feature type="compositionally biased region" description="Gly residues" evidence="4">
    <location>
        <begin position="344"/>
        <end position="355"/>
    </location>
</feature>
<feature type="compositionally biased region" description="Gly residues" evidence="4">
    <location>
        <begin position="320"/>
        <end position="331"/>
    </location>
</feature>
<feature type="region of interest" description="Disordered" evidence="4">
    <location>
        <begin position="170"/>
        <end position="334"/>
    </location>
</feature>
<feature type="region of interest" description="Disordered" evidence="4">
    <location>
        <begin position="724"/>
        <end position="785"/>
    </location>
</feature>
<reference evidence="6 7" key="1">
    <citation type="journal article" date="2010" name="Plant Cell">
        <title>The Chlorella variabilis NC64A genome reveals adaptation to photosymbiosis, coevolution with viruses, and cryptic sex.</title>
        <authorList>
            <person name="Blanc G."/>
            <person name="Duncan G."/>
            <person name="Agarkova I."/>
            <person name="Borodovsky M."/>
            <person name="Gurnon J."/>
            <person name="Kuo A."/>
            <person name="Lindquist E."/>
            <person name="Lucas S."/>
            <person name="Pangilinan J."/>
            <person name="Polle J."/>
            <person name="Salamov A."/>
            <person name="Terry A."/>
            <person name="Yamada T."/>
            <person name="Dunigan D.D."/>
            <person name="Grigoriev I.V."/>
            <person name="Claverie J.M."/>
            <person name="Van Etten J.L."/>
        </authorList>
    </citation>
    <scope>NUCLEOTIDE SEQUENCE [LARGE SCALE GENOMIC DNA]</scope>
    <source>
        <strain evidence="6 7">NC64A</strain>
    </source>
</reference>
<evidence type="ECO:0000313" key="7">
    <source>
        <dbReference type="Proteomes" id="UP000008141"/>
    </source>
</evidence>
<dbReference type="Proteomes" id="UP000008141">
    <property type="component" value="Unassembled WGS sequence"/>
</dbReference>
<feature type="region of interest" description="Disordered" evidence="4">
    <location>
        <begin position="93"/>
        <end position="140"/>
    </location>
</feature>
<dbReference type="Pfam" id="PF00076">
    <property type="entry name" value="RRM_1"/>
    <property type="match status" value="1"/>
</dbReference>
<gene>
    <name evidence="6" type="ORF">CHLNCDRAFT_133263</name>
</gene>
<dbReference type="GeneID" id="17359446"/>
<feature type="compositionally biased region" description="Basic and acidic residues" evidence="4">
    <location>
        <begin position="105"/>
        <end position="115"/>
    </location>
</feature>
<dbReference type="OrthoDB" id="4726at2759"/>
<evidence type="ECO:0000259" key="5">
    <source>
        <dbReference type="PROSITE" id="PS50102"/>
    </source>
</evidence>
<dbReference type="eggNOG" id="KOG4209">
    <property type="taxonomic scope" value="Eukaryota"/>
</dbReference>
<feature type="compositionally biased region" description="Basic residues" evidence="4">
    <location>
        <begin position="206"/>
        <end position="238"/>
    </location>
</feature>
<evidence type="ECO:0000256" key="3">
    <source>
        <dbReference type="SAM" id="Coils"/>
    </source>
</evidence>
<keyword evidence="3" id="KW-0175">Coiled coil</keyword>
<feature type="coiled-coil region" evidence="3">
    <location>
        <begin position="571"/>
        <end position="603"/>
    </location>
</feature>
<dbReference type="InterPro" id="IPR035979">
    <property type="entry name" value="RBD_domain_sf"/>
</dbReference>
<evidence type="ECO:0000256" key="4">
    <source>
        <dbReference type="SAM" id="MobiDB-lite"/>
    </source>
</evidence>
<feature type="region of interest" description="Disordered" evidence="4">
    <location>
        <begin position="339"/>
        <end position="358"/>
    </location>
</feature>
<dbReference type="InterPro" id="IPR012677">
    <property type="entry name" value="Nucleotide-bd_a/b_plait_sf"/>
</dbReference>
<dbReference type="InterPro" id="IPR000504">
    <property type="entry name" value="RRM_dom"/>
</dbReference>
<feature type="compositionally biased region" description="Gly residues" evidence="4">
    <location>
        <begin position="769"/>
        <end position="781"/>
    </location>
</feature>
<dbReference type="STRING" id="554065.E1Z2Q8"/>
<dbReference type="SMART" id="SM00360">
    <property type="entry name" value="RRM"/>
    <property type="match status" value="1"/>
</dbReference>
<dbReference type="RefSeq" id="XP_005852142.1">
    <property type="nucleotide sequence ID" value="XM_005852080.1"/>
</dbReference>
<keyword evidence="1 2" id="KW-0694">RNA-binding</keyword>
<dbReference type="GO" id="GO:0008143">
    <property type="term" value="F:poly(A) binding"/>
    <property type="evidence" value="ECO:0007669"/>
    <property type="project" value="TreeGrafter"/>
</dbReference>
<name>E1Z2Q8_CHLVA</name>
<feature type="region of interest" description="Disordered" evidence="4">
    <location>
        <begin position="369"/>
        <end position="388"/>
    </location>
</feature>
<protein>
    <recommendedName>
        <fullName evidence="5">RRM domain-containing protein</fullName>
    </recommendedName>
</protein>
<evidence type="ECO:0000313" key="6">
    <source>
        <dbReference type="EMBL" id="EFN60040.1"/>
    </source>
</evidence>
<dbReference type="Gene3D" id="3.30.70.330">
    <property type="match status" value="1"/>
</dbReference>
<sequence length="815" mass="84923">MTTSKSRIPSLDPKSAAGLAVTTAVQGKLRHYLGADYEDRSLAQYVVIMLAHKTGQEAVAENLVEFLGEVDSKEVASWWVLLGWLFENLNDLVKPPPAPQQEQQQPRERHPERAQRQRASAAAPAAAEGEVQAAEAAEAEDALELEMEQDEGSEGEVDGSDADTAEVAMEEGHGGGGAMRRLQSAVVRDEYRARDERSGRSDRSRSPRRYSPPHHRRGSHSPRGGGRRHSPAARRRSPPRAGDYFWDGASRARYSGHDPYPYRTGGGAWRGDRSPPRRRRSTSPGGARGHGHGDWQQARSPRGAAPPRGAYRQEEPQQAQGGGGGDGGGVFGRLQPWEAAPAHRGGGGGGGGGGFRAHHHFQHDLRWEDGEGVQGTQQQPRLRSSVEVASASTAAGVLGGAPPGLAPGVPHPGSAGQQQYDAGMGQELLPVGQQGQQGAARSVLPWERPSYMDLEVERQRQAQAQQQQAQQQQQLAGQVLALPAAAAAAGGPVAGAFARALAQAAAASMGLDGRSVLAVPLAGQQRGGAGAGAGTGSHGTTFQVTISHQQGPGAAPQRHLTAPLLRQPDLQAVLRQRVRQMEVELVALRTQQAERQLEQAQTQQHLSAAARLALTIRSVCIKGVHPAASDRVLIAHFGACGYIQRITHLRDPASGRRSGVAYMQFSTAAEAQAALALDGSALLQRTVRVVPSDSPAARVAASRVLRAAQPPPGLLPIPMFAAPISPRMGRGRSHHRGGGNSGRGGRGGGRGHGSFRYVRPADQAAPGPGAAGDGSTGGAGPKAGDAAAAATPAALAAAAGTAGHGGAGGDTHMAD</sequence>
<feature type="compositionally biased region" description="Low complexity" evidence="4">
    <location>
        <begin position="117"/>
        <end position="136"/>
    </location>
</feature>
<evidence type="ECO:0000256" key="2">
    <source>
        <dbReference type="PROSITE-ProRule" id="PRU00176"/>
    </source>
</evidence>
<evidence type="ECO:0000256" key="1">
    <source>
        <dbReference type="ARBA" id="ARBA00022884"/>
    </source>
</evidence>
<dbReference type="PANTHER" id="PTHR23236">
    <property type="entry name" value="EUKARYOTIC TRANSLATION INITIATION FACTOR 4B/4H"/>
    <property type="match status" value="1"/>
</dbReference>
<feature type="compositionally biased region" description="Gly residues" evidence="4">
    <location>
        <begin position="738"/>
        <end position="752"/>
    </location>
</feature>
<organism evidence="7">
    <name type="scientific">Chlorella variabilis</name>
    <name type="common">Green alga</name>
    <dbReference type="NCBI Taxonomy" id="554065"/>
    <lineage>
        <taxon>Eukaryota</taxon>
        <taxon>Viridiplantae</taxon>
        <taxon>Chlorophyta</taxon>
        <taxon>core chlorophytes</taxon>
        <taxon>Trebouxiophyceae</taxon>
        <taxon>Chlorellales</taxon>
        <taxon>Chlorellaceae</taxon>
        <taxon>Chlorella clade</taxon>
        <taxon>Chlorella</taxon>
    </lineage>
</organism>
<feature type="compositionally biased region" description="Basic and acidic residues" evidence="4">
    <location>
        <begin position="187"/>
        <end position="205"/>
    </location>
</feature>
<keyword evidence="7" id="KW-1185">Reference proteome</keyword>
<dbReference type="PROSITE" id="PS50102">
    <property type="entry name" value="RRM"/>
    <property type="match status" value="1"/>
</dbReference>
<accession>E1Z2Q8</accession>
<dbReference type="PANTHER" id="PTHR23236:SF12">
    <property type="entry name" value="EUKARYOTIC INITIATION FACTOR 4B-RELATED"/>
    <property type="match status" value="1"/>
</dbReference>
<dbReference type="EMBL" id="GL433835">
    <property type="protein sequence ID" value="EFN60040.1"/>
    <property type="molecule type" value="Genomic_DNA"/>
</dbReference>
<proteinExistence type="predicted"/>
<feature type="region of interest" description="Disordered" evidence="4">
    <location>
        <begin position="399"/>
        <end position="420"/>
    </location>
</feature>
<dbReference type="InParanoid" id="E1Z2Q8"/>
<dbReference type="KEGG" id="cvr:CHLNCDRAFT_133263"/>
<feature type="domain" description="RRM" evidence="5">
    <location>
        <begin position="617"/>
        <end position="694"/>
    </location>
</feature>
<dbReference type="AlphaFoldDB" id="E1Z2Q8"/>
<dbReference type="SUPFAM" id="SSF54928">
    <property type="entry name" value="RNA-binding domain, RBD"/>
    <property type="match status" value="1"/>
</dbReference>